<organism evidence="2 3">
    <name type="scientific">Coemansia biformis</name>
    <dbReference type="NCBI Taxonomy" id="1286918"/>
    <lineage>
        <taxon>Eukaryota</taxon>
        <taxon>Fungi</taxon>
        <taxon>Fungi incertae sedis</taxon>
        <taxon>Zoopagomycota</taxon>
        <taxon>Kickxellomycotina</taxon>
        <taxon>Kickxellomycetes</taxon>
        <taxon>Kickxellales</taxon>
        <taxon>Kickxellaceae</taxon>
        <taxon>Coemansia</taxon>
    </lineage>
</organism>
<gene>
    <name evidence="2" type="ORF">LPJ61_000059</name>
</gene>
<dbReference type="AlphaFoldDB" id="A0A9W7YJ30"/>
<comment type="caution">
    <text evidence="2">The sequence shown here is derived from an EMBL/GenBank/DDBJ whole genome shotgun (WGS) entry which is preliminary data.</text>
</comment>
<dbReference type="Proteomes" id="UP001143981">
    <property type="component" value="Unassembled WGS sequence"/>
</dbReference>
<keyword evidence="3" id="KW-1185">Reference proteome</keyword>
<evidence type="ECO:0000313" key="3">
    <source>
        <dbReference type="Proteomes" id="UP001143981"/>
    </source>
</evidence>
<feature type="region of interest" description="Disordered" evidence="1">
    <location>
        <begin position="113"/>
        <end position="136"/>
    </location>
</feature>
<feature type="region of interest" description="Disordered" evidence="1">
    <location>
        <begin position="168"/>
        <end position="214"/>
    </location>
</feature>
<name>A0A9W7YJ30_9FUNG</name>
<reference evidence="2" key="1">
    <citation type="submission" date="2022-07" db="EMBL/GenBank/DDBJ databases">
        <title>Phylogenomic reconstructions and comparative analyses of Kickxellomycotina fungi.</title>
        <authorList>
            <person name="Reynolds N.K."/>
            <person name="Stajich J.E."/>
            <person name="Barry K."/>
            <person name="Grigoriev I.V."/>
            <person name="Crous P."/>
            <person name="Smith M.E."/>
        </authorList>
    </citation>
    <scope>NUCLEOTIDE SEQUENCE</scope>
    <source>
        <strain evidence="2">BCRC 34381</strain>
    </source>
</reference>
<accession>A0A9W7YJ30</accession>
<protein>
    <submittedName>
        <fullName evidence="2">Uncharacterized protein</fullName>
    </submittedName>
</protein>
<feature type="compositionally biased region" description="Low complexity" evidence="1">
    <location>
        <begin position="118"/>
        <end position="129"/>
    </location>
</feature>
<proteinExistence type="predicted"/>
<evidence type="ECO:0000256" key="1">
    <source>
        <dbReference type="SAM" id="MobiDB-lite"/>
    </source>
</evidence>
<evidence type="ECO:0000313" key="2">
    <source>
        <dbReference type="EMBL" id="KAJ1736275.1"/>
    </source>
</evidence>
<dbReference type="OrthoDB" id="5549875at2759"/>
<dbReference type="EMBL" id="JANBOI010000001">
    <property type="protein sequence ID" value="KAJ1736275.1"/>
    <property type="molecule type" value="Genomic_DNA"/>
</dbReference>
<sequence length="214" mass="21445">MSPASMYSYFDAQLADLIMNGQLSAYDDAGAAADSDPAGSHFHTLAAAFSGAPDDYDGFENARARKRRLTVSGGRRAGDVPALHIPDASGTSTAASAAAAGLFGMFDQHPGGYARTQHGAGDAGPHAHGSVLSSLPIPPGSEGAALVGSLPFGGAGFGPAANLYGSSNSGSDSEVGFAHQPHAHDPLSPLALGRAGGRRPQSLSIAVSRDGPHE</sequence>